<dbReference type="Pfam" id="PF01408">
    <property type="entry name" value="GFO_IDH_MocA"/>
    <property type="match status" value="1"/>
</dbReference>
<dbReference type="InterPro" id="IPR036291">
    <property type="entry name" value="NAD(P)-bd_dom_sf"/>
</dbReference>
<dbReference type="RefSeq" id="WP_146719734.1">
    <property type="nucleotide sequence ID" value="NZ_BSUI01000011.1"/>
</dbReference>
<evidence type="ECO:0000313" key="4">
    <source>
        <dbReference type="Proteomes" id="UP000536909"/>
    </source>
</evidence>
<proteinExistence type="predicted"/>
<accession>A0ABR6MYK0</accession>
<protein>
    <submittedName>
        <fullName evidence="3">Dehydrogenase</fullName>
    </submittedName>
</protein>
<evidence type="ECO:0000259" key="2">
    <source>
        <dbReference type="Pfam" id="PF22725"/>
    </source>
</evidence>
<dbReference type="EMBL" id="JACHFV010000015">
    <property type="protein sequence ID" value="MBB5296961.1"/>
    <property type="molecule type" value="Genomic_DNA"/>
</dbReference>
<gene>
    <name evidence="3" type="ORF">HNQ10_003821</name>
</gene>
<dbReference type="Pfam" id="PF22725">
    <property type="entry name" value="GFO_IDH_MocA_C3"/>
    <property type="match status" value="1"/>
</dbReference>
<dbReference type="Gene3D" id="3.40.50.720">
    <property type="entry name" value="NAD(P)-binding Rossmann-like Domain"/>
    <property type="match status" value="1"/>
</dbReference>
<evidence type="ECO:0000313" key="3">
    <source>
        <dbReference type="EMBL" id="MBB5296961.1"/>
    </source>
</evidence>
<dbReference type="Proteomes" id="UP000536909">
    <property type="component" value="Unassembled WGS sequence"/>
</dbReference>
<sequence>MRAGIIGAGWWASRHAQALQTLAGFRVEAVYQPNAASAQAFTRDHGGRVVSEVGALLHDPRVDAVLVAAPHREHADLAVQVLEAGKPLLLEKPVGITPDETRRVLACIERTGVPCLVGFTSHYFPGFRAARALLARGDLGRPLAGQGVFQKLWIEHNRRPWHLDRDQGGGMLLTAGIHVVDRLMWLMDRRVASVAASVGTHLHDQNADDLASLFLRMEGGAAGLVGSFGYALGGPLNTTHILCERGGLRVGAEHLEVATQGDWAPMPLDPVEDVTLHALGLEWLDLAAWVREGRVPQVTPKFAAQVMQVVFAAEESARMEREVALTEA</sequence>
<comment type="caution">
    <text evidence="3">The sequence shown here is derived from an EMBL/GenBank/DDBJ whole genome shotgun (WGS) entry which is preliminary data.</text>
</comment>
<dbReference type="PANTHER" id="PTHR43377:SF1">
    <property type="entry name" value="BILIVERDIN REDUCTASE A"/>
    <property type="match status" value="1"/>
</dbReference>
<dbReference type="InterPro" id="IPR055170">
    <property type="entry name" value="GFO_IDH_MocA-like_dom"/>
</dbReference>
<dbReference type="InterPro" id="IPR000683">
    <property type="entry name" value="Gfo/Idh/MocA-like_OxRdtase_N"/>
</dbReference>
<organism evidence="3 4">
    <name type="scientific">Deinococcus metallilatus</name>
    <dbReference type="NCBI Taxonomy" id="1211322"/>
    <lineage>
        <taxon>Bacteria</taxon>
        <taxon>Thermotogati</taxon>
        <taxon>Deinococcota</taxon>
        <taxon>Deinococci</taxon>
        <taxon>Deinococcales</taxon>
        <taxon>Deinococcaceae</taxon>
        <taxon>Deinococcus</taxon>
    </lineage>
</organism>
<feature type="domain" description="GFO/IDH/MocA-like oxidoreductase" evidence="2">
    <location>
        <begin position="127"/>
        <end position="248"/>
    </location>
</feature>
<dbReference type="InterPro" id="IPR051450">
    <property type="entry name" value="Gfo/Idh/MocA_Oxidoreductases"/>
</dbReference>
<dbReference type="PANTHER" id="PTHR43377">
    <property type="entry name" value="BILIVERDIN REDUCTASE A"/>
    <property type="match status" value="1"/>
</dbReference>
<dbReference type="SUPFAM" id="SSF55347">
    <property type="entry name" value="Glyceraldehyde-3-phosphate dehydrogenase-like, C-terminal domain"/>
    <property type="match status" value="1"/>
</dbReference>
<reference evidence="3 4" key="1">
    <citation type="submission" date="2020-08" db="EMBL/GenBank/DDBJ databases">
        <title>Genomic Encyclopedia of Type Strains, Phase IV (KMG-IV): sequencing the most valuable type-strain genomes for metagenomic binning, comparative biology and taxonomic classification.</title>
        <authorList>
            <person name="Goeker M."/>
        </authorList>
    </citation>
    <scope>NUCLEOTIDE SEQUENCE [LARGE SCALE GENOMIC DNA]</scope>
    <source>
        <strain evidence="3 4">DSM 105434</strain>
    </source>
</reference>
<keyword evidence="4" id="KW-1185">Reference proteome</keyword>
<dbReference type="Gene3D" id="3.30.360.10">
    <property type="entry name" value="Dihydrodipicolinate Reductase, domain 2"/>
    <property type="match status" value="1"/>
</dbReference>
<evidence type="ECO:0000259" key="1">
    <source>
        <dbReference type="Pfam" id="PF01408"/>
    </source>
</evidence>
<feature type="domain" description="Gfo/Idh/MocA-like oxidoreductase N-terminal" evidence="1">
    <location>
        <begin position="1"/>
        <end position="119"/>
    </location>
</feature>
<dbReference type="SUPFAM" id="SSF51735">
    <property type="entry name" value="NAD(P)-binding Rossmann-fold domains"/>
    <property type="match status" value="1"/>
</dbReference>
<name>A0ABR6MYK0_9DEIO</name>